<evidence type="ECO:0000313" key="1">
    <source>
        <dbReference type="EMBL" id="QHN41089.1"/>
    </source>
</evidence>
<dbReference type="RefSeq" id="WP_005187214.1">
    <property type="nucleotide sequence ID" value="NZ_CP045804.1"/>
</dbReference>
<name>A0A857MIJ8_9ACTN</name>
<proteinExistence type="predicted"/>
<organism evidence="1">
    <name type="scientific">Gordonia amarae</name>
    <dbReference type="NCBI Taxonomy" id="36821"/>
    <lineage>
        <taxon>Bacteria</taxon>
        <taxon>Bacillati</taxon>
        <taxon>Actinomycetota</taxon>
        <taxon>Actinomycetes</taxon>
        <taxon>Mycobacteriales</taxon>
        <taxon>Gordoniaceae</taxon>
        <taxon>Gordonia</taxon>
    </lineage>
</organism>
<sequence>MDSIDVRALLDRWAAPFLLVCGLLLVSLTMAPWGVGDEGVRPTVTGLGRVTVEGASAADVAFLEEHTQRPGLPLLLAGAVVVATAAAMWWRDILIWPRSLVLAIAFAAAAVRTIRVIADPAPLVFDSLVTRELESQLPTMSAGWGVYGALVVCVVALIVAVAHLALRAVDRRTARATTSPD</sequence>
<gene>
    <name evidence="1" type="ORF">GII30_19715</name>
</gene>
<dbReference type="AlphaFoldDB" id="A0A857MIJ8"/>
<protein>
    <submittedName>
        <fullName evidence="1">Uncharacterized protein</fullName>
    </submittedName>
</protein>
<reference evidence="1" key="1">
    <citation type="journal article" date="2021" name="Nat. Microbiol.">
        <title>Cocultivation of an ultrasmall environmental parasitic bacterium with lytic ability against bacteria associated with wastewater foams.</title>
        <authorList>
            <person name="Batinovic S."/>
            <person name="Rose J.J.A."/>
            <person name="Ratcliffe J."/>
            <person name="Seviour R.J."/>
            <person name="Petrovski S."/>
        </authorList>
    </citation>
    <scope>NUCLEOTIDE SEQUENCE</scope>
    <source>
        <strain evidence="1">CON44</strain>
    </source>
</reference>
<accession>A0A857MIJ8</accession>
<dbReference type="EMBL" id="CP045810">
    <property type="protein sequence ID" value="QHN41089.1"/>
    <property type="molecule type" value="Genomic_DNA"/>
</dbReference>